<dbReference type="EMBL" id="VDEP01000282">
    <property type="protein sequence ID" value="KAA1112143.1"/>
    <property type="molecule type" value="Genomic_DNA"/>
</dbReference>
<protein>
    <submittedName>
        <fullName evidence="2">Uncharacterized protein</fullName>
    </submittedName>
</protein>
<dbReference type="AlphaFoldDB" id="A0A5B0QGQ3"/>
<feature type="compositionally biased region" description="Low complexity" evidence="1">
    <location>
        <begin position="25"/>
        <end position="44"/>
    </location>
</feature>
<feature type="region of interest" description="Disordered" evidence="1">
    <location>
        <begin position="25"/>
        <end position="46"/>
    </location>
</feature>
<sequence>MASAGRRIYVGQSDHYYRAIVSVSSPRIPSRDSSSSSSSTLLSSQAESHLMPVELMSRSTLVGTVL</sequence>
<reference evidence="2 3" key="1">
    <citation type="submission" date="2019-05" db="EMBL/GenBank/DDBJ databases">
        <title>Emergence of the Ug99 lineage of the wheat stem rust pathogen through somatic hybridization.</title>
        <authorList>
            <person name="Li F."/>
            <person name="Upadhyaya N.M."/>
            <person name="Sperschneider J."/>
            <person name="Matny O."/>
            <person name="Nguyen-Phuc H."/>
            <person name="Mago R."/>
            <person name="Raley C."/>
            <person name="Miller M.E."/>
            <person name="Silverstein K.A.T."/>
            <person name="Henningsen E."/>
            <person name="Hirsch C.D."/>
            <person name="Visser B."/>
            <person name="Pretorius Z.A."/>
            <person name="Steffenson B.J."/>
            <person name="Schwessinger B."/>
            <person name="Dodds P.N."/>
            <person name="Figueroa M."/>
        </authorList>
    </citation>
    <scope>NUCLEOTIDE SEQUENCE [LARGE SCALE GENOMIC DNA]</scope>
    <source>
        <strain evidence="2 3">Ug99</strain>
    </source>
</reference>
<evidence type="ECO:0000313" key="3">
    <source>
        <dbReference type="Proteomes" id="UP000325313"/>
    </source>
</evidence>
<accession>A0A5B0QGQ3</accession>
<dbReference type="Proteomes" id="UP000325313">
    <property type="component" value="Unassembled WGS sequence"/>
</dbReference>
<evidence type="ECO:0000313" key="2">
    <source>
        <dbReference type="EMBL" id="KAA1112143.1"/>
    </source>
</evidence>
<organism evidence="2 3">
    <name type="scientific">Puccinia graminis f. sp. tritici</name>
    <dbReference type="NCBI Taxonomy" id="56615"/>
    <lineage>
        <taxon>Eukaryota</taxon>
        <taxon>Fungi</taxon>
        <taxon>Dikarya</taxon>
        <taxon>Basidiomycota</taxon>
        <taxon>Pucciniomycotina</taxon>
        <taxon>Pucciniomycetes</taxon>
        <taxon>Pucciniales</taxon>
        <taxon>Pucciniaceae</taxon>
        <taxon>Puccinia</taxon>
    </lineage>
</organism>
<proteinExistence type="predicted"/>
<comment type="caution">
    <text evidence="2">The sequence shown here is derived from an EMBL/GenBank/DDBJ whole genome shotgun (WGS) entry which is preliminary data.</text>
</comment>
<name>A0A5B0QGQ3_PUCGR</name>
<gene>
    <name evidence="2" type="ORF">PGTUg99_009616</name>
</gene>
<evidence type="ECO:0000256" key="1">
    <source>
        <dbReference type="SAM" id="MobiDB-lite"/>
    </source>
</evidence>